<sequence>MANGHEVTCIVPDGADADQRIDKIGGRSGAEGGCPWSLPIDDAIAGIESGKWSFWTQGGGQIAQVIVAQRANGTKYLKTEADGVEPNNLLALPRCS</sequence>
<evidence type="ECO:0000313" key="2">
    <source>
        <dbReference type="Proteomes" id="UP001302493"/>
    </source>
</evidence>
<dbReference type="Proteomes" id="UP001302493">
    <property type="component" value="Chromosome"/>
</dbReference>
<dbReference type="EMBL" id="CP119180">
    <property type="protein sequence ID" value="WOB79257.1"/>
    <property type="molecule type" value="Genomic_DNA"/>
</dbReference>
<accession>A0ACD4VMX2</accession>
<organism evidence="1 2">
    <name type="scientific">Brevundimonas nasdae</name>
    <dbReference type="NCBI Taxonomy" id="172043"/>
    <lineage>
        <taxon>Bacteria</taxon>
        <taxon>Pseudomonadati</taxon>
        <taxon>Pseudomonadota</taxon>
        <taxon>Alphaproteobacteria</taxon>
        <taxon>Caulobacterales</taxon>
        <taxon>Caulobacteraceae</taxon>
        <taxon>Brevundimonas</taxon>
    </lineage>
</organism>
<name>A0ACD4VMX2_9CAUL</name>
<evidence type="ECO:0000313" key="1">
    <source>
        <dbReference type="EMBL" id="WOB79257.1"/>
    </source>
</evidence>
<reference evidence="1" key="1">
    <citation type="submission" date="2023-03" db="EMBL/GenBank/DDBJ databases">
        <title>Genome sequence of Brevundimonas nasdae SJTX8.</title>
        <authorList>
            <person name="Liang R."/>
        </authorList>
    </citation>
    <scope>NUCLEOTIDE SEQUENCE</scope>
    <source>
        <strain evidence="1">X8</strain>
    </source>
</reference>
<proteinExistence type="predicted"/>
<protein>
    <submittedName>
        <fullName evidence="1">DUF3892 domain-containing protein</fullName>
    </submittedName>
</protein>
<keyword evidence="2" id="KW-1185">Reference proteome</keyword>
<gene>
    <name evidence="1" type="ORF">PZA08_03585</name>
</gene>